<dbReference type="AlphaFoldDB" id="A0A6J4KSB1"/>
<feature type="non-terminal residue" evidence="1">
    <location>
        <position position="1"/>
    </location>
</feature>
<dbReference type="EMBL" id="CADCTX010000336">
    <property type="protein sequence ID" value="CAA9313782.1"/>
    <property type="molecule type" value="Genomic_DNA"/>
</dbReference>
<gene>
    <name evidence="1" type="ORF">AVDCRST_MAG40-1130</name>
</gene>
<proteinExistence type="predicted"/>
<protein>
    <submittedName>
        <fullName evidence="1">Uncharacterized protein</fullName>
    </submittedName>
</protein>
<evidence type="ECO:0000313" key="1">
    <source>
        <dbReference type="EMBL" id="CAA9313782.1"/>
    </source>
</evidence>
<accession>A0A6J4KSB1</accession>
<reference evidence="1" key="1">
    <citation type="submission" date="2020-02" db="EMBL/GenBank/DDBJ databases">
        <authorList>
            <person name="Meier V. D."/>
        </authorList>
    </citation>
    <scope>NUCLEOTIDE SEQUENCE</scope>
    <source>
        <strain evidence="1">AVDCRST_MAG40</strain>
    </source>
</reference>
<organism evidence="1">
    <name type="scientific">uncultured Gemmatimonadaceae bacterium</name>
    <dbReference type="NCBI Taxonomy" id="246130"/>
    <lineage>
        <taxon>Bacteria</taxon>
        <taxon>Pseudomonadati</taxon>
        <taxon>Gemmatimonadota</taxon>
        <taxon>Gemmatimonadia</taxon>
        <taxon>Gemmatimonadales</taxon>
        <taxon>Gemmatimonadaceae</taxon>
        <taxon>environmental samples</taxon>
    </lineage>
</organism>
<name>A0A6J4KSB1_9BACT</name>
<sequence length="37" mass="4029">ARRALLRRRRLRARLLARRVAGPGGVHAAGARAGRGR</sequence>
<feature type="non-terminal residue" evidence="1">
    <location>
        <position position="37"/>
    </location>
</feature>